<gene>
    <name evidence="4" type="ORF">KMW28_27950</name>
</gene>
<evidence type="ECO:0000259" key="3">
    <source>
        <dbReference type="PROSITE" id="PS51352"/>
    </source>
</evidence>
<proteinExistence type="predicted"/>
<dbReference type="Gene3D" id="3.40.30.10">
    <property type="entry name" value="Glutaredoxin"/>
    <property type="match status" value="1"/>
</dbReference>
<reference evidence="4 5" key="1">
    <citation type="submission" date="2021-05" db="EMBL/GenBank/DDBJ databases">
        <title>Comparative genomic studies on the polysaccharide-degrading batcterial strains of the Flammeovirga genus.</title>
        <authorList>
            <person name="Zewei F."/>
            <person name="Zheng Z."/>
            <person name="Yu L."/>
            <person name="Ruyue G."/>
            <person name="Yanhong M."/>
            <person name="Yuanyuan C."/>
            <person name="Jingyan G."/>
            <person name="Wenjun H."/>
        </authorList>
    </citation>
    <scope>NUCLEOTIDE SEQUENCE [LARGE SCALE GENOMIC DNA]</scope>
    <source>
        <strain evidence="4 5">NBRC:100898</strain>
    </source>
</reference>
<protein>
    <submittedName>
        <fullName evidence="4">Redoxin domain-containing protein</fullName>
    </submittedName>
</protein>
<dbReference type="PROSITE" id="PS51352">
    <property type="entry name" value="THIOREDOXIN_2"/>
    <property type="match status" value="1"/>
</dbReference>
<feature type="signal peptide" evidence="2">
    <location>
        <begin position="1"/>
        <end position="21"/>
    </location>
</feature>
<evidence type="ECO:0000313" key="4">
    <source>
        <dbReference type="EMBL" id="QWG04735.1"/>
    </source>
</evidence>
<keyword evidence="1" id="KW-0676">Redox-active center</keyword>
<evidence type="ECO:0000313" key="5">
    <source>
        <dbReference type="Proteomes" id="UP000678679"/>
    </source>
</evidence>
<dbReference type="RefSeq" id="WP_169666659.1">
    <property type="nucleotide sequence ID" value="NZ_CP076133.1"/>
</dbReference>
<accession>A0AAX1NB89</accession>
<sequence length="176" mass="20601">MKQFYYLFFLIGMMLSLSACQENKPLVLHPDKTISTSTTEIQYFENFDKLAPLFKHQDDTLRVINFWATWCAPCVKEIPFFTTLDQEFKSQNKKSKVMLISLDLSEKNLVKFIDKNKINTTSYWLDDANANYWIGEIEKDWDGAIPVTLFIKGQNKKFHFGDFESLDDIKTIINSI</sequence>
<dbReference type="InterPro" id="IPR013766">
    <property type="entry name" value="Thioredoxin_domain"/>
</dbReference>
<dbReference type="KEGG" id="fya:KMW28_27950"/>
<keyword evidence="5" id="KW-1185">Reference proteome</keyword>
<dbReference type="InterPro" id="IPR000866">
    <property type="entry name" value="AhpC/TSA"/>
</dbReference>
<evidence type="ECO:0000256" key="2">
    <source>
        <dbReference type="SAM" id="SignalP"/>
    </source>
</evidence>
<dbReference type="PROSITE" id="PS51257">
    <property type="entry name" value="PROKAR_LIPOPROTEIN"/>
    <property type="match status" value="1"/>
</dbReference>
<dbReference type="InterPro" id="IPR017937">
    <property type="entry name" value="Thioredoxin_CS"/>
</dbReference>
<dbReference type="InterPro" id="IPR036249">
    <property type="entry name" value="Thioredoxin-like_sf"/>
</dbReference>
<name>A0AAX1NB89_9BACT</name>
<dbReference type="Pfam" id="PF00578">
    <property type="entry name" value="AhpC-TSA"/>
    <property type="match status" value="1"/>
</dbReference>
<dbReference type="PANTHER" id="PTHR42852">
    <property type="entry name" value="THIOL:DISULFIDE INTERCHANGE PROTEIN DSBE"/>
    <property type="match status" value="1"/>
</dbReference>
<evidence type="ECO:0000256" key="1">
    <source>
        <dbReference type="ARBA" id="ARBA00023284"/>
    </source>
</evidence>
<feature type="chain" id="PRO_5043589580" evidence="2">
    <location>
        <begin position="22"/>
        <end position="176"/>
    </location>
</feature>
<dbReference type="Proteomes" id="UP000678679">
    <property type="component" value="Chromosome 2"/>
</dbReference>
<dbReference type="AlphaFoldDB" id="A0AAX1NB89"/>
<keyword evidence="2" id="KW-0732">Signal</keyword>
<organism evidence="4 5">
    <name type="scientific">Flammeovirga yaeyamensis</name>
    <dbReference type="NCBI Taxonomy" id="367791"/>
    <lineage>
        <taxon>Bacteria</taxon>
        <taxon>Pseudomonadati</taxon>
        <taxon>Bacteroidota</taxon>
        <taxon>Cytophagia</taxon>
        <taxon>Cytophagales</taxon>
        <taxon>Flammeovirgaceae</taxon>
        <taxon>Flammeovirga</taxon>
    </lineage>
</organism>
<dbReference type="SUPFAM" id="SSF52833">
    <property type="entry name" value="Thioredoxin-like"/>
    <property type="match status" value="1"/>
</dbReference>
<dbReference type="CDD" id="cd02966">
    <property type="entry name" value="TlpA_like_family"/>
    <property type="match status" value="1"/>
</dbReference>
<feature type="domain" description="Thioredoxin" evidence="3">
    <location>
        <begin position="23"/>
        <end position="176"/>
    </location>
</feature>
<dbReference type="PANTHER" id="PTHR42852:SF17">
    <property type="entry name" value="THIOREDOXIN-LIKE PROTEIN HI_1115"/>
    <property type="match status" value="1"/>
</dbReference>
<dbReference type="EMBL" id="CP076133">
    <property type="protein sequence ID" value="QWG04735.1"/>
    <property type="molecule type" value="Genomic_DNA"/>
</dbReference>
<dbReference type="PROSITE" id="PS00194">
    <property type="entry name" value="THIOREDOXIN_1"/>
    <property type="match status" value="1"/>
</dbReference>
<dbReference type="InterPro" id="IPR050553">
    <property type="entry name" value="Thioredoxin_ResA/DsbE_sf"/>
</dbReference>